<dbReference type="GO" id="GO:0032259">
    <property type="term" value="P:methylation"/>
    <property type="evidence" value="ECO:0007669"/>
    <property type="project" value="UniProtKB-KW"/>
</dbReference>
<evidence type="ECO:0000313" key="5">
    <source>
        <dbReference type="EMBL" id="KKL49691.1"/>
    </source>
</evidence>
<keyword evidence="3" id="KW-0812">Transmembrane</keyword>
<evidence type="ECO:0000256" key="2">
    <source>
        <dbReference type="ARBA" id="ARBA00022679"/>
    </source>
</evidence>
<dbReference type="InterPro" id="IPR029063">
    <property type="entry name" value="SAM-dependent_MTases_sf"/>
</dbReference>
<feature type="non-terminal residue" evidence="5">
    <location>
        <position position="1"/>
    </location>
</feature>
<dbReference type="Pfam" id="PF01555">
    <property type="entry name" value="N6_N4_Mtase"/>
    <property type="match status" value="1"/>
</dbReference>
<dbReference type="Gene3D" id="3.40.50.150">
    <property type="entry name" value="Vaccinia Virus protein VP39"/>
    <property type="match status" value="1"/>
</dbReference>
<dbReference type="GO" id="GO:0003677">
    <property type="term" value="F:DNA binding"/>
    <property type="evidence" value="ECO:0007669"/>
    <property type="project" value="InterPro"/>
</dbReference>
<keyword evidence="3" id="KW-0472">Membrane</keyword>
<proteinExistence type="predicted"/>
<feature type="transmembrane region" description="Helical" evidence="3">
    <location>
        <begin position="224"/>
        <end position="247"/>
    </location>
</feature>
<evidence type="ECO:0000256" key="1">
    <source>
        <dbReference type="ARBA" id="ARBA00022603"/>
    </source>
</evidence>
<keyword evidence="2" id="KW-0808">Transferase</keyword>
<dbReference type="GO" id="GO:0008170">
    <property type="term" value="F:N-methyltransferase activity"/>
    <property type="evidence" value="ECO:0007669"/>
    <property type="project" value="InterPro"/>
</dbReference>
<dbReference type="AlphaFoldDB" id="A0A0F9D7N0"/>
<protein>
    <recommendedName>
        <fullName evidence="4">DNA methylase N-4/N-6 domain-containing protein</fullName>
    </recommendedName>
</protein>
<keyword evidence="1" id="KW-0489">Methyltransferase</keyword>
<dbReference type="InterPro" id="IPR002941">
    <property type="entry name" value="DNA_methylase_N4/N6"/>
</dbReference>
<feature type="domain" description="DNA methylase N-4/N-6" evidence="4">
    <location>
        <begin position="165"/>
        <end position="368"/>
    </location>
</feature>
<organism evidence="5">
    <name type="scientific">marine sediment metagenome</name>
    <dbReference type="NCBI Taxonomy" id="412755"/>
    <lineage>
        <taxon>unclassified sequences</taxon>
        <taxon>metagenomes</taxon>
        <taxon>ecological metagenomes</taxon>
    </lineage>
</organism>
<sequence>PKAQQDALAGVLDEVGWVQEVIVNRTTGHVVDGHLRVSLAISREELQIPVKYVELTPEEEALVLATLDPLARMAATAKDALEELLADVKPGSDAVTAMLEDVARGAGLNGAKEGLTDPDAIPAAEPIAKRGDVWVCGDHRVMCGDSTDVGDVARLMAGEKAGLYATDPPYGIAYDSRAGKPDGHQRRVAWEEIEGDDQTDAAIQPFLEDVFGAWLPHLRDNAAWYLWHGMLTQAFFATAATTAGLLLHRQIIWRKPRLIIGRGDYHWQHELCFYGWRKGNRPPFYGERNQTSVWEVDYDGRKNPIGQEHPTQKPVALWERPIANHLRSTEIAADPFLGSGTTMIAAERLGRRCYGMEIEPRYVDVAVKRWEEFTGRKAERGR</sequence>
<accession>A0A0F9D7N0</accession>
<name>A0A0F9D7N0_9ZZZZ</name>
<comment type="caution">
    <text evidence="5">The sequence shown here is derived from an EMBL/GenBank/DDBJ whole genome shotgun (WGS) entry which is preliminary data.</text>
</comment>
<reference evidence="5" key="1">
    <citation type="journal article" date="2015" name="Nature">
        <title>Complex archaea that bridge the gap between prokaryotes and eukaryotes.</title>
        <authorList>
            <person name="Spang A."/>
            <person name="Saw J.H."/>
            <person name="Jorgensen S.L."/>
            <person name="Zaremba-Niedzwiedzka K."/>
            <person name="Martijn J."/>
            <person name="Lind A.E."/>
            <person name="van Eijk R."/>
            <person name="Schleper C."/>
            <person name="Guy L."/>
            <person name="Ettema T.J."/>
        </authorList>
    </citation>
    <scope>NUCLEOTIDE SEQUENCE</scope>
</reference>
<dbReference type="PRINTS" id="PR00508">
    <property type="entry name" value="S21N4MTFRASE"/>
</dbReference>
<gene>
    <name evidence="5" type="ORF">LCGC14_2313000</name>
</gene>
<dbReference type="InterPro" id="IPR015840">
    <property type="entry name" value="DNA_MeTrfase_ParB"/>
</dbReference>
<evidence type="ECO:0000259" key="4">
    <source>
        <dbReference type="Pfam" id="PF01555"/>
    </source>
</evidence>
<dbReference type="SUPFAM" id="SSF53335">
    <property type="entry name" value="S-adenosyl-L-methionine-dependent methyltransferases"/>
    <property type="match status" value="1"/>
</dbReference>
<dbReference type="EMBL" id="LAZR01032869">
    <property type="protein sequence ID" value="KKL49691.1"/>
    <property type="molecule type" value="Genomic_DNA"/>
</dbReference>
<evidence type="ECO:0000256" key="3">
    <source>
        <dbReference type="SAM" id="Phobius"/>
    </source>
</evidence>
<keyword evidence="3" id="KW-1133">Transmembrane helix</keyword>
<dbReference type="InterPro" id="IPR001091">
    <property type="entry name" value="RM_Methyltransferase"/>
</dbReference>
<dbReference type="PIRSF" id="PIRSF036758">
    <property type="entry name" value="Aden_M_ParB"/>
    <property type="match status" value="1"/>
</dbReference>